<dbReference type="GO" id="GO:0004497">
    <property type="term" value="F:monooxygenase activity"/>
    <property type="evidence" value="ECO:0007669"/>
    <property type="project" value="InterPro"/>
</dbReference>
<evidence type="ECO:0000313" key="1">
    <source>
        <dbReference type="EMBL" id="OMO70114.1"/>
    </source>
</evidence>
<dbReference type="InterPro" id="IPR001128">
    <property type="entry name" value="Cyt_P450"/>
</dbReference>
<name>A0A1R3HIN0_9ROSI</name>
<sequence length="104" mass="11855">MSCRSTDQGPPSDDLGTTLFVNVWARGRNPKHWDKPFVFMPERFLSDEWSIVQKIGRNGCYVTEIKGNVTIFPATLHWYTSCRCRGRDPYVTAATEGKKRCNGP</sequence>
<dbReference type="Pfam" id="PF00067">
    <property type="entry name" value="p450"/>
    <property type="match status" value="1"/>
</dbReference>
<dbReference type="Gene3D" id="1.10.630.10">
    <property type="entry name" value="Cytochrome P450"/>
    <property type="match status" value="1"/>
</dbReference>
<keyword evidence="2" id="KW-1185">Reference proteome</keyword>
<evidence type="ECO:0000313" key="2">
    <source>
        <dbReference type="Proteomes" id="UP000187203"/>
    </source>
</evidence>
<dbReference type="OrthoDB" id="1470350at2759"/>
<dbReference type="SUPFAM" id="SSF48264">
    <property type="entry name" value="Cytochrome P450"/>
    <property type="match status" value="1"/>
</dbReference>
<gene>
    <name evidence="1" type="ORF">COLO4_28759</name>
</gene>
<organism evidence="1 2">
    <name type="scientific">Corchorus olitorius</name>
    <dbReference type="NCBI Taxonomy" id="93759"/>
    <lineage>
        <taxon>Eukaryota</taxon>
        <taxon>Viridiplantae</taxon>
        <taxon>Streptophyta</taxon>
        <taxon>Embryophyta</taxon>
        <taxon>Tracheophyta</taxon>
        <taxon>Spermatophyta</taxon>
        <taxon>Magnoliopsida</taxon>
        <taxon>eudicotyledons</taxon>
        <taxon>Gunneridae</taxon>
        <taxon>Pentapetalae</taxon>
        <taxon>rosids</taxon>
        <taxon>malvids</taxon>
        <taxon>Malvales</taxon>
        <taxon>Malvaceae</taxon>
        <taxon>Grewioideae</taxon>
        <taxon>Apeibeae</taxon>
        <taxon>Corchorus</taxon>
    </lineage>
</organism>
<dbReference type="GO" id="GO:0016705">
    <property type="term" value="F:oxidoreductase activity, acting on paired donors, with incorporation or reduction of molecular oxygen"/>
    <property type="evidence" value="ECO:0007669"/>
    <property type="project" value="InterPro"/>
</dbReference>
<dbReference type="Proteomes" id="UP000187203">
    <property type="component" value="Unassembled WGS sequence"/>
</dbReference>
<dbReference type="EMBL" id="AWUE01020039">
    <property type="protein sequence ID" value="OMO70114.1"/>
    <property type="molecule type" value="Genomic_DNA"/>
</dbReference>
<protein>
    <submittedName>
        <fullName evidence="1">Cytochrome P450</fullName>
    </submittedName>
</protein>
<dbReference type="GO" id="GO:0005506">
    <property type="term" value="F:iron ion binding"/>
    <property type="evidence" value="ECO:0007669"/>
    <property type="project" value="InterPro"/>
</dbReference>
<dbReference type="InterPro" id="IPR036396">
    <property type="entry name" value="Cyt_P450_sf"/>
</dbReference>
<dbReference type="AlphaFoldDB" id="A0A1R3HIN0"/>
<comment type="caution">
    <text evidence="1">The sequence shown here is derived from an EMBL/GenBank/DDBJ whole genome shotgun (WGS) entry which is preliminary data.</text>
</comment>
<dbReference type="STRING" id="93759.A0A1R3HIN0"/>
<reference evidence="2" key="1">
    <citation type="submission" date="2013-09" db="EMBL/GenBank/DDBJ databases">
        <title>Corchorus olitorius genome sequencing.</title>
        <authorList>
            <person name="Alam M."/>
            <person name="Haque M.S."/>
            <person name="Islam M.S."/>
            <person name="Emdad E.M."/>
            <person name="Islam M.M."/>
            <person name="Ahmed B."/>
            <person name="Halim A."/>
            <person name="Hossen Q.M.M."/>
            <person name="Hossain M.Z."/>
            <person name="Ahmed R."/>
            <person name="Khan M.M."/>
            <person name="Islam R."/>
            <person name="Rashid M.M."/>
            <person name="Khan S.A."/>
            <person name="Rahman M.S."/>
            <person name="Alam M."/>
            <person name="Yahiya A.S."/>
            <person name="Khan M.S."/>
            <person name="Azam M.S."/>
            <person name="Haque T."/>
            <person name="Lashkar M.Z.H."/>
            <person name="Akhand A.I."/>
            <person name="Morshed G."/>
            <person name="Roy S."/>
            <person name="Uddin K.S."/>
            <person name="Rabeya T."/>
            <person name="Hossain A.S."/>
            <person name="Chowdhury A."/>
            <person name="Snigdha A.R."/>
            <person name="Mortoza M.S."/>
            <person name="Matin S.A."/>
            <person name="Hoque S.M.E."/>
            <person name="Islam M.K."/>
            <person name="Roy D.K."/>
            <person name="Haider R."/>
            <person name="Moosa M.M."/>
            <person name="Elias S.M."/>
            <person name="Hasan A.M."/>
            <person name="Jahan S."/>
            <person name="Shafiuddin M."/>
            <person name="Mahmood N."/>
            <person name="Shommy N.S."/>
        </authorList>
    </citation>
    <scope>NUCLEOTIDE SEQUENCE [LARGE SCALE GENOMIC DNA]</scope>
    <source>
        <strain evidence="2">cv. O-4</strain>
    </source>
</reference>
<dbReference type="GO" id="GO:0020037">
    <property type="term" value="F:heme binding"/>
    <property type="evidence" value="ECO:0007669"/>
    <property type="project" value="InterPro"/>
</dbReference>
<proteinExistence type="predicted"/>
<accession>A0A1R3HIN0</accession>